<reference evidence="2" key="1">
    <citation type="submission" date="2012-11" db="EMBL/GenBank/DDBJ databases">
        <authorList>
            <person name="Lucero-Rivera Y.E."/>
            <person name="Tovar-Ramirez D."/>
        </authorList>
    </citation>
    <scope>NUCLEOTIDE SEQUENCE [LARGE SCALE GENOMIC DNA]</scope>
    <source>
        <strain evidence="2">Araruama</strain>
    </source>
</reference>
<evidence type="ECO:0000313" key="1">
    <source>
        <dbReference type="EMBL" id="ETR73320.1"/>
    </source>
</evidence>
<evidence type="ECO:0000313" key="2">
    <source>
        <dbReference type="Proteomes" id="UP000189670"/>
    </source>
</evidence>
<proteinExistence type="predicted"/>
<sequence length="564" mass="64327">MQALTKAQKSRIAIRSFITTADALALRGYYKPSGKSGQTLADALKMISPEIYGTMNDPQMIELKGLEYVIDRLPRGIESCRHLILTAQDEFEHTAFEKICPLKRRRLSYRVGEYDMCFIISTGLSQVYDILTHVTFLNIEAQKIYRQMTMANGELTNEWQNLEHTVKNLDQLSTDEIHQAIWNLSILLGRTFHETKETYEYLENNRVHYQSNDNLFEIIYQIGKRMLAENDNRNKMLTVSFTPALKEMIGHNPYSEKWAKSIKDHIIAADLEKRPLHIISANLHSIRNLLYGYAAARDAGLDLDNNDLYQTIEMLRNKNQLIREYALKRGYFELSNIANIMIDVQFIDTTYFNEMAFHPLLNIQASHFSDNPPLIVVMDYAFGTQAFDIFDRLLEPYCIENNRTPLNVHSISIMGKAGILCGKKGDIMLATSHVFEGTPDNYIFTNDLLPTDFDGSISVFQGPIVTVYGTSLQNRDVLEKFKNTNWKAIGLEMEGGHYQRAISAAIIKSHISPDIKIRYAYYASDNPLISGQTLASGSMGKEGIKPTYMISKAIVEKIFKGNKK</sequence>
<comment type="caution">
    <text evidence="1">The sequence shown here is derived from an EMBL/GenBank/DDBJ whole genome shotgun (WGS) entry which is preliminary data.</text>
</comment>
<organism evidence="1 2">
    <name type="scientific">Candidatus Magnetoglobus multicellularis str. Araruama</name>
    <dbReference type="NCBI Taxonomy" id="890399"/>
    <lineage>
        <taxon>Bacteria</taxon>
        <taxon>Pseudomonadati</taxon>
        <taxon>Thermodesulfobacteriota</taxon>
        <taxon>Desulfobacteria</taxon>
        <taxon>Desulfobacterales</taxon>
        <taxon>Desulfobacteraceae</taxon>
        <taxon>Candidatus Magnetoglobus</taxon>
    </lineage>
</organism>
<dbReference type="InterPro" id="IPR054204">
    <property type="entry name" value="DUF6909"/>
</dbReference>
<gene>
    <name evidence="1" type="ORF">OMM_07010</name>
</gene>
<dbReference type="Proteomes" id="UP000189670">
    <property type="component" value="Unassembled WGS sequence"/>
</dbReference>
<protein>
    <submittedName>
        <fullName evidence="1">Uncharacterized protein</fullName>
    </submittedName>
</protein>
<dbReference type="Pfam" id="PF21850">
    <property type="entry name" value="DUF6909"/>
    <property type="match status" value="2"/>
</dbReference>
<dbReference type="AlphaFoldDB" id="A0A1V1PET3"/>
<name>A0A1V1PET3_9BACT</name>
<accession>A0A1V1PET3</accession>
<dbReference type="EMBL" id="ATBP01000072">
    <property type="protein sequence ID" value="ETR73320.1"/>
    <property type="molecule type" value="Genomic_DNA"/>
</dbReference>